<dbReference type="InterPro" id="IPR003886">
    <property type="entry name" value="NIDO_dom"/>
</dbReference>
<evidence type="ECO:0000256" key="6">
    <source>
        <dbReference type="PROSITE-ProRule" id="PRU00302"/>
    </source>
</evidence>
<dbReference type="PANTHER" id="PTHR13802:SF52">
    <property type="entry name" value="MUCIN-4"/>
    <property type="match status" value="1"/>
</dbReference>
<evidence type="ECO:0000256" key="2">
    <source>
        <dbReference type="ARBA" id="ARBA00022692"/>
    </source>
</evidence>
<dbReference type="Pfam" id="PF23263">
    <property type="entry name" value="C8-3_MUC4"/>
    <property type="match status" value="1"/>
</dbReference>
<comment type="caution">
    <text evidence="14">The sequence shown here is derived from an EMBL/GenBank/DDBJ whole genome shotgun (WGS) entry which is preliminary data.</text>
</comment>
<evidence type="ECO:0000313" key="14">
    <source>
        <dbReference type="EMBL" id="CAF0851613.1"/>
    </source>
</evidence>
<dbReference type="SUPFAM" id="SSF57535">
    <property type="entry name" value="Complement control module/SCR domain"/>
    <property type="match status" value="1"/>
</dbReference>
<dbReference type="InterPro" id="IPR014756">
    <property type="entry name" value="Ig_E-set"/>
</dbReference>
<feature type="compositionally biased region" description="Basic and acidic residues" evidence="7">
    <location>
        <begin position="1277"/>
        <end position="1287"/>
    </location>
</feature>
<dbReference type="Pfam" id="PF03782">
    <property type="entry name" value="AMOP"/>
    <property type="match status" value="1"/>
</dbReference>
<dbReference type="PROSITE" id="PS51220">
    <property type="entry name" value="NIDO"/>
    <property type="match status" value="1"/>
</dbReference>
<evidence type="ECO:0000259" key="11">
    <source>
        <dbReference type="PROSITE" id="PS50923"/>
    </source>
</evidence>
<evidence type="ECO:0000256" key="8">
    <source>
        <dbReference type="SAM" id="Phobius"/>
    </source>
</evidence>
<feature type="region of interest" description="Disordered" evidence="7">
    <location>
        <begin position="1274"/>
        <end position="1349"/>
    </location>
</feature>
<evidence type="ECO:0000256" key="5">
    <source>
        <dbReference type="ARBA" id="ARBA00023157"/>
    </source>
</evidence>
<evidence type="ECO:0000256" key="3">
    <source>
        <dbReference type="ARBA" id="ARBA00022989"/>
    </source>
</evidence>
<evidence type="ECO:0000256" key="9">
    <source>
        <dbReference type="SAM" id="SignalP"/>
    </source>
</evidence>
<dbReference type="InterPro" id="IPR056619">
    <property type="entry name" value="C8-3_MUC4"/>
</dbReference>
<feature type="domain" description="VWFD" evidence="13">
    <location>
        <begin position="747"/>
        <end position="960"/>
    </location>
</feature>
<dbReference type="InterPro" id="IPR001846">
    <property type="entry name" value="VWF_type-D"/>
</dbReference>
<keyword evidence="3 8" id="KW-1133">Transmembrane helix</keyword>
<reference evidence="14" key="1">
    <citation type="submission" date="2021-02" db="EMBL/GenBank/DDBJ databases">
        <authorList>
            <person name="Nowell W R."/>
        </authorList>
    </citation>
    <scope>NUCLEOTIDE SEQUENCE</scope>
    <source>
        <strain evidence="14">Ploen Becks lab</strain>
    </source>
</reference>
<dbReference type="GO" id="GO:0007160">
    <property type="term" value="P:cell-matrix adhesion"/>
    <property type="evidence" value="ECO:0007669"/>
    <property type="project" value="InterPro"/>
</dbReference>
<feature type="chain" id="PRO_5032784667" evidence="9">
    <location>
        <begin position="22"/>
        <end position="1349"/>
    </location>
</feature>
<feature type="compositionally biased region" description="Polar residues" evidence="7">
    <location>
        <begin position="1328"/>
        <end position="1349"/>
    </location>
</feature>
<dbReference type="SMART" id="SM00723">
    <property type="entry name" value="AMOP"/>
    <property type="match status" value="1"/>
</dbReference>
<dbReference type="Pfam" id="PF00094">
    <property type="entry name" value="VWD"/>
    <property type="match status" value="1"/>
</dbReference>
<dbReference type="PANTHER" id="PTHR13802">
    <property type="entry name" value="MUCIN 4-RELATED"/>
    <property type="match status" value="1"/>
</dbReference>
<feature type="domain" description="Sushi" evidence="11">
    <location>
        <begin position="1052"/>
        <end position="1120"/>
    </location>
</feature>
<proteinExistence type="predicted"/>
<sequence>MGTQTVSLKIILMLYFGLVSCQSTYKTDQLKNAFERYSLGGNSWVMTSKNYNITCYGGRVLYPYGPECADFEVSKDMTRSEQINLGFNLTFMGHKFDKAWINQHGFISFQESFLGQIISQEDWPQPKYPYVDDPVFIAPLYAQTDLAGDKIEDLTETKYGRILYKVIKRMDLPLHYTEEQKFIYQMTMNILDEAQKQIRESVASGEEFIATHALIATWKSVAFLGNSLIDIDHRPRNTFQCMLITNTNHTYAIFNYENIQWYASSSQGGNPETGTGGKAAKIGFNRGNGTLWYSHKPFSENAQIIQKISNHSNVAIPGRYIFRIDEWIQPAGCQDSDFEFEKILYTWPRSGNMLGGQEVNITGPCFGEMSFFYCKWGDSYDAPVTIGETTYINEVHSEIRGRCIQPTIYYNGRINLSISLDEGSTFQWKAEYNIVDPLRFPPKVELVNIMDWHNQVSPARLIIKWNRHDLSYAESDLVDIELWGYYEDDTGPHWDFIQVIAKKKLNKGSFGFDVAPNRAPNETMARKYKLGAMAVSMFDSQYAIHDPHFTMRLFSALHPLGWWRNDEMKFYYDKNSFFLGNSRGRNWAEDQCRWWHEYRKYDRFWMDDLEICPPTLMFAIGDAGTWAPDPSCNMYGDDYNELNCLQHKGASHCVITLSPTESGAGNRCCYGKDGNLMYTNDTMAGSTPDRYHSLGMPPYKTYGKVPGLSHYFHDIVPYYLCCHWSKQCESYLYLRQTKDAKGYKEARIAVAYGDPHLITFDGKDYTFNGKGEFTLLKSKRYNFKLQARFEQPPNATFCLLSSKGQINATRITAIAARQDESDIVEIRARIHPSQTHDLKCDILVNGKTYYFNYTEEKLQIFKNVFVVSPLHDEHQSNLTIMFNTSGIGVSVECMHGLLHVRASAPFSLFKETSGLFGYWDNITANDFMSPDGSTNQLTLKPDLLYNRFGMAWRLQDESESIFSYSGSWNFDTFHDQRPIIREWQRFRPWFTHTEVPFPSNVSFTKEEWEQVCEGDEQCLYDSAALGSLEIGEKTKEAHRYYRLLHESMKSVNSCGIYLVKGGIRHLSKGNYLAGSVMKLSCEKGYTLFGWNEFYCNWNGTWLPTNGQWIAQFRDWPYCEHYHITAIRWTSIGISIIWTLCLVGAVIYYLFFKKQNEYVIPEKKGEHYDDDDELEEEKNPENSNIHELKIESDLKDLEKNYYKDGFVPAVKALSNLTRSVHDLTLLPSSQIEDENVEQEKPNASEVLNTSEFIPTDKLEKPYILVQVPRQKGQIENNDFDKRYKELDQPKMSSPKTKTKIRQQIHESDTDTDSYRPENLRLKQKELFKNMQSQILKNQNLNNSPRYGSDV</sequence>
<feature type="transmembrane region" description="Helical" evidence="8">
    <location>
        <begin position="1128"/>
        <end position="1150"/>
    </location>
</feature>
<dbReference type="SUPFAM" id="SSF81296">
    <property type="entry name" value="E set domains"/>
    <property type="match status" value="1"/>
</dbReference>
<dbReference type="SMART" id="SM00539">
    <property type="entry name" value="NIDO"/>
    <property type="match status" value="1"/>
</dbReference>
<evidence type="ECO:0000259" key="10">
    <source>
        <dbReference type="PROSITE" id="PS50856"/>
    </source>
</evidence>
<name>A0A813W8S5_9BILA</name>
<protein>
    <submittedName>
        <fullName evidence="14">Uncharacterized protein</fullName>
    </submittedName>
</protein>
<dbReference type="Pfam" id="PF06119">
    <property type="entry name" value="NIDO"/>
    <property type="match status" value="1"/>
</dbReference>
<dbReference type="InterPro" id="IPR005533">
    <property type="entry name" value="AMOP_dom"/>
</dbReference>
<evidence type="ECO:0000256" key="4">
    <source>
        <dbReference type="ARBA" id="ARBA00023136"/>
    </source>
</evidence>
<evidence type="ECO:0000259" key="13">
    <source>
        <dbReference type="PROSITE" id="PS51233"/>
    </source>
</evidence>
<dbReference type="Proteomes" id="UP000663879">
    <property type="component" value="Unassembled WGS sequence"/>
</dbReference>
<keyword evidence="15" id="KW-1185">Reference proteome</keyword>
<dbReference type="PROSITE" id="PS50923">
    <property type="entry name" value="SUSHI"/>
    <property type="match status" value="1"/>
</dbReference>
<keyword evidence="6" id="KW-0768">Sushi</keyword>
<feature type="signal peptide" evidence="9">
    <location>
        <begin position="1"/>
        <end position="21"/>
    </location>
</feature>
<dbReference type="PROSITE" id="PS51233">
    <property type="entry name" value="VWFD"/>
    <property type="match status" value="1"/>
</dbReference>
<gene>
    <name evidence="14" type="ORF">OXX778_LOCUS8980</name>
</gene>
<dbReference type="OrthoDB" id="6051552at2759"/>
<keyword evidence="2 8" id="KW-0812">Transmembrane</keyword>
<keyword evidence="4 8" id="KW-0472">Membrane</keyword>
<organism evidence="14 15">
    <name type="scientific">Brachionus calyciflorus</name>
    <dbReference type="NCBI Taxonomy" id="104777"/>
    <lineage>
        <taxon>Eukaryota</taxon>
        <taxon>Metazoa</taxon>
        <taxon>Spiralia</taxon>
        <taxon>Gnathifera</taxon>
        <taxon>Rotifera</taxon>
        <taxon>Eurotatoria</taxon>
        <taxon>Monogononta</taxon>
        <taxon>Pseudotrocha</taxon>
        <taxon>Ploima</taxon>
        <taxon>Brachionidae</taxon>
        <taxon>Brachionus</taxon>
    </lineage>
</organism>
<dbReference type="CDD" id="cd00033">
    <property type="entry name" value="CCP"/>
    <property type="match status" value="1"/>
</dbReference>
<evidence type="ECO:0000256" key="1">
    <source>
        <dbReference type="ARBA" id="ARBA00004370"/>
    </source>
</evidence>
<keyword evidence="9" id="KW-0732">Signal</keyword>
<feature type="domain" description="NIDO" evidence="12">
    <location>
        <begin position="165"/>
        <end position="327"/>
    </location>
</feature>
<dbReference type="InterPro" id="IPR035976">
    <property type="entry name" value="Sushi/SCR/CCP_sf"/>
</dbReference>
<comment type="caution">
    <text evidence="6">Lacks conserved residue(s) required for the propagation of feature annotation.</text>
</comment>
<evidence type="ECO:0000256" key="7">
    <source>
        <dbReference type="SAM" id="MobiDB-lite"/>
    </source>
</evidence>
<keyword evidence="5" id="KW-1015">Disulfide bond</keyword>
<evidence type="ECO:0000259" key="12">
    <source>
        <dbReference type="PROSITE" id="PS51220"/>
    </source>
</evidence>
<dbReference type="Gene3D" id="2.10.70.10">
    <property type="entry name" value="Complement Module, domain 1"/>
    <property type="match status" value="1"/>
</dbReference>
<dbReference type="EMBL" id="CAJNOC010001287">
    <property type="protein sequence ID" value="CAF0851613.1"/>
    <property type="molecule type" value="Genomic_DNA"/>
</dbReference>
<accession>A0A813W8S5</accession>
<dbReference type="InterPro" id="IPR000436">
    <property type="entry name" value="Sushi_SCR_CCP_dom"/>
</dbReference>
<dbReference type="PROSITE" id="PS50856">
    <property type="entry name" value="AMOP"/>
    <property type="match status" value="1"/>
</dbReference>
<dbReference type="Pfam" id="PF00084">
    <property type="entry name" value="Sushi"/>
    <property type="match status" value="1"/>
</dbReference>
<feature type="compositionally biased region" description="Basic and acidic residues" evidence="7">
    <location>
        <begin position="1302"/>
        <end position="1326"/>
    </location>
</feature>
<evidence type="ECO:0000313" key="15">
    <source>
        <dbReference type="Proteomes" id="UP000663879"/>
    </source>
</evidence>
<feature type="domain" description="AMOP" evidence="10">
    <location>
        <begin position="584"/>
        <end position="735"/>
    </location>
</feature>
<comment type="subcellular location">
    <subcellularLocation>
        <location evidence="1">Membrane</location>
    </subcellularLocation>
</comment>
<dbReference type="GO" id="GO:0016020">
    <property type="term" value="C:membrane"/>
    <property type="evidence" value="ECO:0007669"/>
    <property type="project" value="UniProtKB-SubCell"/>
</dbReference>
<dbReference type="InterPro" id="IPR051495">
    <property type="entry name" value="Epithelial_Barrier/Signaling"/>
</dbReference>